<evidence type="ECO:0000313" key="2">
    <source>
        <dbReference type="Proteomes" id="UP000606786"/>
    </source>
</evidence>
<organism evidence="1 2">
    <name type="scientific">Ceratitis capitata</name>
    <name type="common">Mediterranean fruit fly</name>
    <name type="synonym">Tephritis capitata</name>
    <dbReference type="NCBI Taxonomy" id="7213"/>
    <lineage>
        <taxon>Eukaryota</taxon>
        <taxon>Metazoa</taxon>
        <taxon>Ecdysozoa</taxon>
        <taxon>Arthropoda</taxon>
        <taxon>Hexapoda</taxon>
        <taxon>Insecta</taxon>
        <taxon>Pterygota</taxon>
        <taxon>Neoptera</taxon>
        <taxon>Endopterygota</taxon>
        <taxon>Diptera</taxon>
        <taxon>Brachycera</taxon>
        <taxon>Muscomorpha</taxon>
        <taxon>Tephritoidea</taxon>
        <taxon>Tephritidae</taxon>
        <taxon>Ceratitis</taxon>
        <taxon>Ceratitis</taxon>
    </lineage>
</organism>
<reference evidence="1" key="1">
    <citation type="submission" date="2020-11" db="EMBL/GenBank/DDBJ databases">
        <authorList>
            <person name="Whitehead M."/>
        </authorList>
    </citation>
    <scope>NUCLEOTIDE SEQUENCE</scope>
    <source>
        <strain evidence="1">EGII</strain>
    </source>
</reference>
<dbReference type="Proteomes" id="UP000606786">
    <property type="component" value="Unassembled WGS sequence"/>
</dbReference>
<gene>
    <name evidence="1" type="ORF">CCAP1982_LOCUS19</name>
</gene>
<proteinExistence type="predicted"/>
<accession>A0A811TYC4</accession>
<protein>
    <submittedName>
        <fullName evidence="1">(Mediterranean fruit fly) hypothetical protein</fullName>
    </submittedName>
</protein>
<keyword evidence="2" id="KW-1185">Reference proteome</keyword>
<evidence type="ECO:0000313" key="1">
    <source>
        <dbReference type="EMBL" id="CAD6991070.1"/>
    </source>
</evidence>
<dbReference type="AlphaFoldDB" id="A0A811TYC4"/>
<name>A0A811TYC4_CERCA</name>
<comment type="caution">
    <text evidence="1">The sequence shown here is derived from an EMBL/GenBank/DDBJ whole genome shotgun (WGS) entry which is preliminary data.</text>
</comment>
<dbReference type="OrthoDB" id="1870062at2759"/>
<sequence>MEFEELEGIAKTDFVPLMPLIKQEQIDTAIPENAVAEQLAGVGNAATATTSSFSASSFGNPCDSAEKRAWNLADTQFAGSAFEPKAN</sequence>
<dbReference type="EMBL" id="CAJHJT010000001">
    <property type="protein sequence ID" value="CAD6991070.1"/>
    <property type="molecule type" value="Genomic_DNA"/>
</dbReference>